<dbReference type="EMBL" id="JBIGHY010000008">
    <property type="protein sequence ID" value="MFG6416297.1"/>
    <property type="molecule type" value="Genomic_DNA"/>
</dbReference>
<feature type="domain" description="Glycine zipper 2TM" evidence="1">
    <location>
        <begin position="54"/>
        <end position="95"/>
    </location>
</feature>
<keyword evidence="3" id="KW-1185">Reference proteome</keyword>
<reference evidence="2 3" key="1">
    <citation type="submission" date="2024-09" db="EMBL/GenBank/DDBJ databases">
        <title>Novel species of the genus Pelomonas and Roseateles isolated from streams.</title>
        <authorList>
            <person name="Lu H."/>
        </authorList>
    </citation>
    <scope>NUCLEOTIDE SEQUENCE [LARGE SCALE GENOMIC DNA]</scope>
    <source>
        <strain evidence="2 3">DC23W</strain>
    </source>
</reference>
<dbReference type="Proteomes" id="UP001606300">
    <property type="component" value="Unassembled WGS sequence"/>
</dbReference>
<evidence type="ECO:0000313" key="2">
    <source>
        <dbReference type="EMBL" id="MFG6416297.1"/>
    </source>
</evidence>
<dbReference type="Pfam" id="PF05433">
    <property type="entry name" value="Rick_17kDa_Anti"/>
    <property type="match status" value="1"/>
</dbReference>
<protein>
    <submittedName>
        <fullName evidence="2">Glycine zipper 2TM domain-containing protein</fullName>
    </submittedName>
</protein>
<organism evidence="2 3">
    <name type="scientific">Pelomonas dachongensis</name>
    <dbReference type="NCBI Taxonomy" id="3299029"/>
    <lineage>
        <taxon>Bacteria</taxon>
        <taxon>Pseudomonadati</taxon>
        <taxon>Pseudomonadota</taxon>
        <taxon>Betaproteobacteria</taxon>
        <taxon>Burkholderiales</taxon>
        <taxon>Sphaerotilaceae</taxon>
        <taxon>Roseateles</taxon>
    </lineage>
</organism>
<sequence length="159" mass="15832">MTSLTLVAALALSACSTTSPDIVQRGDAQRLSQVQDATVLSSRPVVVDGSQSGIGGVAGGVTGAIAGSSVGGRREGQIVGVIGAVAGAVIGNAVERSATREDALEIIVQLRNGERRSIVQARGKESFNAGDPVVLVTTGGKTRITRSPAVVPAGPSSNS</sequence>
<comment type="caution">
    <text evidence="2">The sequence shown here is derived from an EMBL/GenBank/DDBJ whole genome shotgun (WGS) entry which is preliminary data.</text>
</comment>
<dbReference type="RefSeq" id="WP_394472357.1">
    <property type="nucleotide sequence ID" value="NZ_JBIGHY010000008.1"/>
</dbReference>
<name>A0ABW7ET55_9BURK</name>
<accession>A0ABW7ET55</accession>
<proteinExistence type="predicted"/>
<gene>
    <name evidence="2" type="ORF">ACG02S_20590</name>
</gene>
<evidence type="ECO:0000259" key="1">
    <source>
        <dbReference type="Pfam" id="PF05433"/>
    </source>
</evidence>
<dbReference type="InterPro" id="IPR008816">
    <property type="entry name" value="Gly_zipper_2TM_dom"/>
</dbReference>
<evidence type="ECO:0000313" key="3">
    <source>
        <dbReference type="Proteomes" id="UP001606300"/>
    </source>
</evidence>